<dbReference type="PROSITE" id="PS51257">
    <property type="entry name" value="PROKAR_LIPOPROTEIN"/>
    <property type="match status" value="1"/>
</dbReference>
<dbReference type="Pfam" id="PF10938">
    <property type="entry name" value="YfdX"/>
    <property type="match status" value="1"/>
</dbReference>
<feature type="compositionally biased region" description="Polar residues" evidence="1">
    <location>
        <begin position="31"/>
        <end position="47"/>
    </location>
</feature>
<keyword evidence="3" id="KW-1185">Reference proteome</keyword>
<dbReference type="AlphaFoldDB" id="A0A0F7KWX3"/>
<dbReference type="Proteomes" id="UP000034392">
    <property type="component" value="Chromosome"/>
</dbReference>
<sequence>MLSFHKTSPILALALLATGACSDKGEEAKEQTQTSPNEVTETASASDEMNAVDASELLEEAVAALQETQTALGAIDEEDDKKALEALERATGKLEILLARSPNLALAPVDVSVVTHDILADEDAVKALKKQVEDKIDDGRLQEARRLMDGLASETIIRVSNLPLATYPDAIKSAAALLAKDKPQEAKEVILAALGTIVVQDTIIPLPIARAQGAINEARELAKKSSRTKADNDRITGLLEKAREQLRFARALGYAKKDDIKDLLDSVDEIEDETKNDQSGSRFFDKIEKLFERAKKASQPDSAGNNG</sequence>
<gene>
    <name evidence="2" type="ORF">WYH_02692</name>
</gene>
<evidence type="ECO:0000313" key="2">
    <source>
        <dbReference type="EMBL" id="AKH43722.1"/>
    </source>
</evidence>
<proteinExistence type="predicted"/>
<dbReference type="InterPro" id="IPR021236">
    <property type="entry name" value="Uncharacterised_YfdX"/>
</dbReference>
<dbReference type="STRING" id="1267766.WYH_02692"/>
<feature type="region of interest" description="Disordered" evidence="1">
    <location>
        <begin position="24"/>
        <end position="49"/>
    </location>
</feature>
<reference evidence="2" key="1">
    <citation type="submission" date="2015-05" db="EMBL/GenBank/DDBJ databases">
        <title>The complete genome of Altererythrobacter atlanticus strain 26DY36.</title>
        <authorList>
            <person name="Wu Y.-H."/>
            <person name="Cheng H."/>
            <person name="Wu X.-W."/>
        </authorList>
    </citation>
    <scope>NUCLEOTIDE SEQUENCE [LARGE SCALE GENOMIC DNA]</scope>
    <source>
        <strain evidence="2">26DY36</strain>
    </source>
</reference>
<evidence type="ECO:0000256" key="1">
    <source>
        <dbReference type="SAM" id="MobiDB-lite"/>
    </source>
</evidence>
<name>A0A0F7KWX3_9SPHN</name>
<dbReference type="RefSeq" id="WP_156320146.1">
    <property type="nucleotide sequence ID" value="NZ_CP011452.2"/>
</dbReference>
<dbReference type="PATRIC" id="fig|1267766.3.peg.2727"/>
<accession>A0A0F7KWX3</accession>
<organism evidence="2 3">
    <name type="scientific">Croceibacterium atlanticum</name>
    <dbReference type="NCBI Taxonomy" id="1267766"/>
    <lineage>
        <taxon>Bacteria</taxon>
        <taxon>Pseudomonadati</taxon>
        <taxon>Pseudomonadota</taxon>
        <taxon>Alphaproteobacteria</taxon>
        <taxon>Sphingomonadales</taxon>
        <taxon>Erythrobacteraceae</taxon>
        <taxon>Croceibacterium</taxon>
    </lineage>
</organism>
<evidence type="ECO:0000313" key="3">
    <source>
        <dbReference type="Proteomes" id="UP000034392"/>
    </source>
</evidence>
<dbReference type="OrthoDB" id="7025476at2"/>
<dbReference type="KEGG" id="aay:WYH_02692"/>
<protein>
    <submittedName>
        <fullName evidence="2">YfdX protein</fullName>
    </submittedName>
</protein>
<dbReference type="EMBL" id="CP011452">
    <property type="protein sequence ID" value="AKH43722.1"/>
    <property type="molecule type" value="Genomic_DNA"/>
</dbReference>